<keyword evidence="3" id="KW-0807">Transducer</keyword>
<dbReference type="EMBL" id="NXIF01000020">
    <property type="protein sequence ID" value="PKI81273.1"/>
    <property type="molecule type" value="Genomic_DNA"/>
</dbReference>
<evidence type="ECO:0000256" key="3">
    <source>
        <dbReference type="PROSITE-ProRule" id="PRU00284"/>
    </source>
</evidence>
<feature type="transmembrane region" description="Helical" evidence="5">
    <location>
        <begin position="320"/>
        <end position="343"/>
    </location>
</feature>
<dbReference type="SUPFAM" id="SSF58104">
    <property type="entry name" value="Methyl-accepting chemotaxis protein (MCP) signaling domain"/>
    <property type="match status" value="1"/>
</dbReference>
<dbReference type="KEGG" id="ahs:AHALO_0346"/>
<dbReference type="RefSeq" id="WP_101184371.1">
    <property type="nucleotide sequence ID" value="NZ_CP031218.1"/>
</dbReference>
<keyword evidence="5" id="KW-1133">Transmembrane helix</keyword>
<dbReference type="PROSITE" id="PS50111">
    <property type="entry name" value="CHEMOTAXIS_TRANSDUC_2"/>
    <property type="match status" value="1"/>
</dbReference>
<evidence type="ECO:0000256" key="5">
    <source>
        <dbReference type="SAM" id="Phobius"/>
    </source>
</evidence>
<dbReference type="Pfam" id="PF00015">
    <property type="entry name" value="MCPsignal"/>
    <property type="match status" value="1"/>
</dbReference>
<keyword evidence="5" id="KW-0812">Transmembrane</keyword>
<comment type="caution">
    <text evidence="7">The sequence shown here is derived from an EMBL/GenBank/DDBJ whole genome shotgun (WGS) entry which is preliminary data.</text>
</comment>
<sequence>MIKVLRNLNLGTKTTVFLAAALSVLLIGMNIFTASYTHDIISNKVNSQLQQRLDEIHTTLQIYDDLIEDTANDLHKAFKSQFKDFEIDKTTLVDVNGVKTALLTSNSIVLNNNKNFVDNYTKLEGSIGSIFVKKNQEFISIATSMKKPDGTRPLGSTIKRGSPAYNALLNKQSYFGAVHLFGQEYMSVYTPIIKNGDIIGALYIGYNYTRSFETLKQNLRAKVIGKTGHLYVVSTNKKNKGLYIVHKTQEGKNIFNDPDSKKYVNKLFASKKGSLTYTRIDKNSNEKYIRNLIFKDYEKRDWKIVLRATKREFFQESAQFTTTLIVISLFAIILITILIQYVIKKLIKEPIFKFQTGLIDFFAYLNNEKDNTHEIDIRTNDEIGAMSKLVNKNINQIKENINKDKALISNTVEVANEVNKGFLDKRIEASSNNPMLNELRDVVNTMLDNITNHINNVQDLLNSYSNYDYTKSIKLGDVQADIKKLYENSNFLGTSINSLLKQNLNDGFTLKHSSEELKQLTSKLNISSNEQAASLEETAASLEELTSTMQSSQNAMRTMDETSNRLIKEVETGKISANNTANSMDDINEQTDSIAQAITVIDQIAFQTNILSLNAAVEAATAGEAGKGFAVVAQEVRNLANRSAQAANEIKKIVENAALKANEGKEIANEMIEGYKLLEESIKKSRELSQEVTNNSKEQLHGIEQINDAVNSLDQITQSNAHIANKADEISTDTNEIANQIVNEAKKAKIKE</sequence>
<name>A0A2N1J405_9BACT</name>
<gene>
    <name evidence="7" type="ORF">CP960_05280</name>
</gene>
<dbReference type="InterPro" id="IPR051310">
    <property type="entry name" value="MCP_chemotaxis"/>
</dbReference>
<dbReference type="PANTHER" id="PTHR43531:SF11">
    <property type="entry name" value="METHYL-ACCEPTING CHEMOTAXIS PROTEIN 3"/>
    <property type="match status" value="1"/>
</dbReference>
<dbReference type="Proteomes" id="UP000233248">
    <property type="component" value="Unassembled WGS sequence"/>
</dbReference>
<dbReference type="CDD" id="cd11386">
    <property type="entry name" value="MCP_signal"/>
    <property type="match status" value="1"/>
</dbReference>
<organism evidence="7 8">
    <name type="scientific">Malaciobacter halophilus</name>
    <dbReference type="NCBI Taxonomy" id="197482"/>
    <lineage>
        <taxon>Bacteria</taxon>
        <taxon>Pseudomonadati</taxon>
        <taxon>Campylobacterota</taxon>
        <taxon>Epsilonproteobacteria</taxon>
        <taxon>Campylobacterales</taxon>
        <taxon>Arcobacteraceae</taxon>
        <taxon>Malaciobacter</taxon>
    </lineage>
</organism>
<protein>
    <submittedName>
        <fullName evidence="7">Chemotaxis protein</fullName>
    </submittedName>
</protein>
<dbReference type="SUPFAM" id="SSF103190">
    <property type="entry name" value="Sensory domain-like"/>
    <property type="match status" value="1"/>
</dbReference>
<keyword evidence="8" id="KW-1185">Reference proteome</keyword>
<evidence type="ECO:0000256" key="2">
    <source>
        <dbReference type="ARBA" id="ARBA00029447"/>
    </source>
</evidence>
<keyword evidence="1" id="KW-0145">Chemotaxis</keyword>
<keyword evidence="5" id="KW-0472">Membrane</keyword>
<dbReference type="InterPro" id="IPR029151">
    <property type="entry name" value="Sensor-like_sf"/>
</dbReference>
<dbReference type="InterPro" id="IPR004089">
    <property type="entry name" value="MCPsignal_dom"/>
</dbReference>
<comment type="similarity">
    <text evidence="2">Belongs to the methyl-accepting chemotaxis (MCP) protein family.</text>
</comment>
<evidence type="ECO:0000313" key="8">
    <source>
        <dbReference type="Proteomes" id="UP000233248"/>
    </source>
</evidence>
<dbReference type="GO" id="GO:0004888">
    <property type="term" value="F:transmembrane signaling receptor activity"/>
    <property type="evidence" value="ECO:0007669"/>
    <property type="project" value="TreeGrafter"/>
</dbReference>
<evidence type="ECO:0000256" key="1">
    <source>
        <dbReference type="ARBA" id="ARBA00022500"/>
    </source>
</evidence>
<feature type="domain" description="Methyl-accepting transducer" evidence="6">
    <location>
        <begin position="506"/>
        <end position="738"/>
    </location>
</feature>
<dbReference type="Pfam" id="PF17201">
    <property type="entry name" value="Cache_3-Cache_2"/>
    <property type="match status" value="1"/>
</dbReference>
<dbReference type="Gene3D" id="1.10.287.950">
    <property type="entry name" value="Methyl-accepting chemotaxis protein"/>
    <property type="match status" value="1"/>
</dbReference>
<dbReference type="PANTHER" id="PTHR43531">
    <property type="entry name" value="PROTEIN ICFG"/>
    <property type="match status" value="1"/>
</dbReference>
<accession>A0A2N1J405</accession>
<dbReference type="GO" id="GO:0007165">
    <property type="term" value="P:signal transduction"/>
    <property type="evidence" value="ECO:0007669"/>
    <property type="project" value="UniProtKB-KW"/>
</dbReference>
<dbReference type="InterPro" id="IPR033462">
    <property type="entry name" value="Cache_3-Cache_2"/>
</dbReference>
<evidence type="ECO:0000259" key="6">
    <source>
        <dbReference type="PROSITE" id="PS50111"/>
    </source>
</evidence>
<dbReference type="GO" id="GO:0006935">
    <property type="term" value="P:chemotaxis"/>
    <property type="evidence" value="ECO:0007669"/>
    <property type="project" value="UniProtKB-KW"/>
</dbReference>
<dbReference type="SMART" id="SM00283">
    <property type="entry name" value="MA"/>
    <property type="match status" value="1"/>
</dbReference>
<keyword evidence="4" id="KW-0175">Coiled coil</keyword>
<reference evidence="7 8" key="1">
    <citation type="submission" date="2017-09" db="EMBL/GenBank/DDBJ databases">
        <title>Genomics of the genus Arcobacter.</title>
        <authorList>
            <person name="Perez-Cataluna A."/>
            <person name="Figueras M.J."/>
            <person name="Salas-Masso N."/>
        </authorList>
    </citation>
    <scope>NUCLEOTIDE SEQUENCE [LARGE SCALE GENOMIC DNA]</scope>
    <source>
        <strain evidence="7 8">DSM 18005</strain>
    </source>
</reference>
<dbReference type="Gene3D" id="6.10.340.10">
    <property type="match status" value="1"/>
</dbReference>
<dbReference type="OrthoDB" id="9781638at2"/>
<evidence type="ECO:0000256" key="4">
    <source>
        <dbReference type="SAM" id="Coils"/>
    </source>
</evidence>
<proteinExistence type="inferred from homology"/>
<evidence type="ECO:0000313" key="7">
    <source>
        <dbReference type="EMBL" id="PKI81273.1"/>
    </source>
</evidence>
<dbReference type="GO" id="GO:0005886">
    <property type="term" value="C:plasma membrane"/>
    <property type="evidence" value="ECO:0007669"/>
    <property type="project" value="TreeGrafter"/>
</dbReference>
<dbReference type="AlphaFoldDB" id="A0A2N1J405"/>
<feature type="coiled-coil region" evidence="4">
    <location>
        <begin position="510"/>
        <end position="562"/>
    </location>
</feature>